<evidence type="ECO:0000313" key="1">
    <source>
        <dbReference type="EMBL" id="KAG5383378.1"/>
    </source>
</evidence>
<evidence type="ECO:0000313" key="2">
    <source>
        <dbReference type="Proteomes" id="UP000823674"/>
    </source>
</evidence>
<dbReference type="EMBL" id="JADBGQ010000008">
    <property type="protein sequence ID" value="KAG5383378.1"/>
    <property type="molecule type" value="Genomic_DNA"/>
</dbReference>
<dbReference type="Proteomes" id="UP000823674">
    <property type="component" value="Chromosome A09"/>
</dbReference>
<accession>A0ABQ7L9Z6</accession>
<keyword evidence="2" id="KW-1185">Reference proteome</keyword>
<protein>
    <submittedName>
        <fullName evidence="1">Uncharacterized protein</fullName>
    </submittedName>
</protein>
<comment type="caution">
    <text evidence="1">The sequence shown here is derived from an EMBL/GenBank/DDBJ whole genome shotgun (WGS) entry which is preliminary data.</text>
</comment>
<sequence>IDVFSLLWKKNSTESITLERERESRSTLGPADGRRVSERAVAGALCHSPRCSSSASTGLPSPTALSELWLSPQSSSSSREVPTVMVDNRLESVAAGPSLREVGASAAQSSPALFPGGEGFHSLALPALGFLS</sequence>
<gene>
    <name evidence="1" type="primary">A09g504360.1_BraROA</name>
    <name evidence="1" type="ORF">IGI04_034848</name>
</gene>
<feature type="non-terminal residue" evidence="1">
    <location>
        <position position="1"/>
    </location>
</feature>
<organism evidence="1 2">
    <name type="scientific">Brassica rapa subsp. trilocularis</name>
    <dbReference type="NCBI Taxonomy" id="1813537"/>
    <lineage>
        <taxon>Eukaryota</taxon>
        <taxon>Viridiplantae</taxon>
        <taxon>Streptophyta</taxon>
        <taxon>Embryophyta</taxon>
        <taxon>Tracheophyta</taxon>
        <taxon>Spermatophyta</taxon>
        <taxon>Magnoliopsida</taxon>
        <taxon>eudicotyledons</taxon>
        <taxon>Gunneridae</taxon>
        <taxon>Pentapetalae</taxon>
        <taxon>rosids</taxon>
        <taxon>malvids</taxon>
        <taxon>Brassicales</taxon>
        <taxon>Brassicaceae</taxon>
        <taxon>Brassiceae</taxon>
        <taxon>Brassica</taxon>
    </lineage>
</organism>
<reference evidence="1 2" key="1">
    <citation type="submission" date="2021-03" db="EMBL/GenBank/DDBJ databases">
        <authorList>
            <person name="King G.J."/>
            <person name="Bancroft I."/>
            <person name="Baten A."/>
            <person name="Bloomfield J."/>
            <person name="Borpatragohain P."/>
            <person name="He Z."/>
            <person name="Irish N."/>
            <person name="Irwin J."/>
            <person name="Liu K."/>
            <person name="Mauleon R.P."/>
            <person name="Moore J."/>
            <person name="Morris R."/>
            <person name="Ostergaard L."/>
            <person name="Wang B."/>
            <person name="Wells R."/>
        </authorList>
    </citation>
    <scope>NUCLEOTIDE SEQUENCE [LARGE SCALE GENOMIC DNA]</scope>
    <source>
        <strain evidence="1">R-o-18</strain>
        <tissue evidence="1">Leaf</tissue>
    </source>
</reference>
<proteinExistence type="predicted"/>
<name>A0ABQ7L9Z6_BRACM</name>